<accession>A0A7W8DMQ6</accession>
<dbReference type="EMBL" id="JACHIG010000025">
    <property type="protein sequence ID" value="MBB5035719.1"/>
    <property type="molecule type" value="Genomic_DNA"/>
</dbReference>
<dbReference type="AlphaFoldDB" id="A0A7W8DMQ6"/>
<evidence type="ECO:0000313" key="2">
    <source>
        <dbReference type="Proteomes" id="UP000590740"/>
    </source>
</evidence>
<comment type="caution">
    <text evidence="1">The sequence shown here is derived from an EMBL/GenBank/DDBJ whole genome shotgun (WGS) entry which is preliminary data.</text>
</comment>
<keyword evidence="2" id="KW-1185">Reference proteome</keyword>
<dbReference type="RefSeq" id="WP_184344794.1">
    <property type="nucleotide sequence ID" value="NZ_JACHIG010000025.1"/>
</dbReference>
<name>A0A7W8DMQ6_9BACT</name>
<organism evidence="1 2">
    <name type="scientific">Prosthecobacter vanneervenii</name>
    <dbReference type="NCBI Taxonomy" id="48466"/>
    <lineage>
        <taxon>Bacteria</taxon>
        <taxon>Pseudomonadati</taxon>
        <taxon>Verrucomicrobiota</taxon>
        <taxon>Verrucomicrobiia</taxon>
        <taxon>Verrucomicrobiales</taxon>
        <taxon>Verrucomicrobiaceae</taxon>
        <taxon>Prosthecobacter</taxon>
    </lineage>
</organism>
<reference evidence="1 2" key="1">
    <citation type="submission" date="2020-08" db="EMBL/GenBank/DDBJ databases">
        <title>Genomic Encyclopedia of Type Strains, Phase IV (KMG-IV): sequencing the most valuable type-strain genomes for metagenomic binning, comparative biology and taxonomic classification.</title>
        <authorList>
            <person name="Goeker M."/>
        </authorList>
    </citation>
    <scope>NUCLEOTIDE SEQUENCE [LARGE SCALE GENOMIC DNA]</scope>
    <source>
        <strain evidence="1 2">DSM 12252</strain>
    </source>
</reference>
<evidence type="ECO:0000313" key="1">
    <source>
        <dbReference type="EMBL" id="MBB5035719.1"/>
    </source>
</evidence>
<dbReference type="Proteomes" id="UP000590740">
    <property type="component" value="Unassembled WGS sequence"/>
</dbReference>
<gene>
    <name evidence="1" type="ORF">HNQ65_005333</name>
</gene>
<protein>
    <submittedName>
        <fullName evidence="1">Uncharacterized protein</fullName>
    </submittedName>
</protein>
<sequence>MTKPNTPFPAGPFHRLLRSRFLSSAILFREPHRADATRSLIRACHLLVLTALLFCTGCSIFKPKSGGELPSEAALAELSKAPLKPDTLKMSVGGFFKHLEEKRFSSRGVMLRMIVPPSAAENLADVMKRPCAELALSPSSLATEGALFDELLMSISGQHPQYDGLTVFVRCFDTTHYPSYYIGHSEKEK</sequence>
<proteinExistence type="predicted"/>